<feature type="transmembrane region" description="Helical" evidence="1">
    <location>
        <begin position="12"/>
        <end position="36"/>
    </location>
</feature>
<gene>
    <name evidence="3" type="ORF">ZRA01_13160</name>
</gene>
<evidence type="ECO:0000259" key="2">
    <source>
        <dbReference type="Pfam" id="PF11845"/>
    </source>
</evidence>
<keyword evidence="4" id="KW-1185">Reference proteome</keyword>
<proteinExistence type="predicted"/>
<reference evidence="3 4" key="1">
    <citation type="submission" date="2019-06" db="EMBL/GenBank/DDBJ databases">
        <title>Whole genome shotgun sequence of Zoogloea ramigera NBRC 15342.</title>
        <authorList>
            <person name="Hosoyama A."/>
            <person name="Uohara A."/>
            <person name="Ohji S."/>
            <person name="Ichikawa N."/>
        </authorList>
    </citation>
    <scope>NUCLEOTIDE SEQUENCE [LARGE SCALE GENOMIC DNA]</scope>
    <source>
        <strain evidence="3 4">NBRC 15342</strain>
    </source>
</reference>
<feature type="transmembrane region" description="Helical" evidence="1">
    <location>
        <begin position="242"/>
        <end position="260"/>
    </location>
</feature>
<organism evidence="3 4">
    <name type="scientific">Zoogloea ramigera</name>
    <dbReference type="NCBI Taxonomy" id="350"/>
    <lineage>
        <taxon>Bacteria</taxon>
        <taxon>Pseudomonadati</taxon>
        <taxon>Pseudomonadota</taxon>
        <taxon>Betaproteobacteria</taxon>
        <taxon>Rhodocyclales</taxon>
        <taxon>Zoogloeaceae</taxon>
        <taxon>Zoogloea</taxon>
    </lineage>
</organism>
<protein>
    <recommendedName>
        <fullName evidence="2">Tll0287-like domain-containing protein</fullName>
    </recommendedName>
</protein>
<evidence type="ECO:0000313" key="3">
    <source>
        <dbReference type="EMBL" id="GEC95243.1"/>
    </source>
</evidence>
<dbReference type="Pfam" id="PF11845">
    <property type="entry name" value="Tll0287-like"/>
    <property type="match status" value="1"/>
</dbReference>
<keyword evidence="1" id="KW-0472">Membrane</keyword>
<evidence type="ECO:0000313" key="4">
    <source>
        <dbReference type="Proteomes" id="UP000318422"/>
    </source>
</evidence>
<comment type="caution">
    <text evidence="3">The sequence shown here is derived from an EMBL/GenBank/DDBJ whole genome shotgun (WGS) entry which is preliminary data.</text>
</comment>
<dbReference type="InterPro" id="IPR021796">
    <property type="entry name" value="Tll0287-like_dom"/>
</dbReference>
<accession>A0A4Y4CVG4</accession>
<keyword evidence="1" id="KW-1133">Transmembrane helix</keyword>
<feature type="domain" description="Tll0287-like" evidence="2">
    <location>
        <begin position="45"/>
        <end position="226"/>
    </location>
</feature>
<name>A0A4Y4CVG4_ZOORA</name>
<dbReference type="EMBL" id="BJNV01000015">
    <property type="protein sequence ID" value="GEC95243.1"/>
    <property type="molecule type" value="Genomic_DNA"/>
</dbReference>
<sequence length="327" mass="35841">MIPIHMTAFKKLSLSFQFIVLLIGLACIAAVASYLVGSSVYVSETRNQARTVADMVDNFGQWATRYRGVWVKDDPRDPKLEVGSFLERELSTASGANDSTTAPNAAAFHRKNPALVQRELSDITIASPARAKFRMTSDRYMNPNNAPSDFDKVAMNAIRESGASEYSEVRGGQLLYARRLVADKGCMRCHGTPAAAPAAVTALYPGPQGYGYEEGKLAGVISVAIPLEFSLADFVQRFDNQVWLALAAMGVGVAGLLVFIRQQVIVPVRRVREFALAAANAEPGARVDQVDFIEGEHASRNEIHELNTAVKAMHTSIDYLYRRLNKR</sequence>
<dbReference type="Proteomes" id="UP000318422">
    <property type="component" value="Unassembled WGS sequence"/>
</dbReference>
<dbReference type="Gene3D" id="6.10.340.10">
    <property type="match status" value="1"/>
</dbReference>
<dbReference type="AlphaFoldDB" id="A0A4Y4CVG4"/>
<evidence type="ECO:0000256" key="1">
    <source>
        <dbReference type="SAM" id="Phobius"/>
    </source>
</evidence>
<keyword evidence="1" id="KW-0812">Transmembrane</keyword>